<gene>
    <name evidence="2" type="ORF">PSU93_07005</name>
</gene>
<comment type="caution">
    <text evidence="2">The sequence shown here is derived from an EMBL/GenBank/DDBJ whole genome shotgun (WGS) entry which is preliminary data.</text>
</comment>
<feature type="chain" id="PRO_5041460306" evidence="1">
    <location>
        <begin position="26"/>
        <end position="135"/>
    </location>
</feature>
<evidence type="ECO:0000313" key="2">
    <source>
        <dbReference type="EMBL" id="MDI1230878.1"/>
    </source>
</evidence>
<keyword evidence="1" id="KW-0732">Signal</keyword>
<keyword evidence="3" id="KW-1185">Reference proteome</keyword>
<dbReference type="AlphaFoldDB" id="A0AA43Q7R7"/>
<proteinExistence type="predicted"/>
<name>A0AA43Q7R7_9GAMM</name>
<dbReference type="Proteomes" id="UP001160519">
    <property type="component" value="Unassembled WGS sequence"/>
</dbReference>
<sequence length="135" mass="14631">MLTTLRKFTVIFLAILQFIAPLVHAHAGEKVPGFGLHIHGLEMHSDDHDDHDDHAFQAVSHDFSSEGIIVGVAAGMKDKQVNAAVATDNSYYLPQQAPAFNAAISPFDTNFSPQATQFVCRLLIPSLSPRAPPAQ</sequence>
<accession>A0AA43Q7R7</accession>
<reference evidence="2" key="1">
    <citation type="submission" date="2023-01" db="EMBL/GenBank/DDBJ databases">
        <title>Biogeochemical cycle of methane in antarctic sediments.</title>
        <authorList>
            <person name="Roldan D.M."/>
            <person name="Menes R.J."/>
        </authorList>
    </citation>
    <scope>NUCLEOTIDE SEQUENCE [LARGE SCALE GENOMIC DNA]</scope>
    <source>
        <strain evidence="2">K-2018 MAG008</strain>
    </source>
</reference>
<protein>
    <submittedName>
        <fullName evidence="2">Uncharacterized protein</fullName>
    </submittedName>
</protein>
<evidence type="ECO:0000313" key="3">
    <source>
        <dbReference type="Proteomes" id="UP001160519"/>
    </source>
</evidence>
<dbReference type="EMBL" id="JAQSDF010000016">
    <property type="protein sequence ID" value="MDI1230878.1"/>
    <property type="molecule type" value="Genomic_DNA"/>
</dbReference>
<feature type="signal peptide" evidence="1">
    <location>
        <begin position="1"/>
        <end position="25"/>
    </location>
</feature>
<evidence type="ECO:0000256" key="1">
    <source>
        <dbReference type="SAM" id="SignalP"/>
    </source>
</evidence>
<organism evidence="2 3">
    <name type="scientific">Candidatus Methylobacter titanis</name>
    <dbReference type="NCBI Taxonomy" id="3053457"/>
    <lineage>
        <taxon>Bacteria</taxon>
        <taxon>Pseudomonadati</taxon>
        <taxon>Pseudomonadota</taxon>
        <taxon>Gammaproteobacteria</taxon>
        <taxon>Methylococcales</taxon>
        <taxon>Methylococcaceae</taxon>
        <taxon>Methylobacter</taxon>
    </lineage>
</organism>